<dbReference type="EMBL" id="KQ976579">
    <property type="protein sequence ID" value="KYM80063.1"/>
    <property type="molecule type" value="Genomic_DNA"/>
</dbReference>
<sequence>MTRFCLPYKFDKNNYNIFTSLVSEFTGKRKETDGQKPSEVPPTEYLQLFYAIVKLVSQNTQIRVIRALRTVRGQTFTVVPMLQFQMVSRWFYSVGIDLYRYIVDSGLPLPFASKPRPQVSWYLESQIIHASTEVRETQGPGGETNVVTISNVTVKALTRRHHHAKLSCRANNTQLASPPTTTVVIELNNITKIFSDLKVLKIKNIVKKDLTRMVAHRHSRDSSDKKLTHQTNKFKLNRRKLPASSWRSVKQDSLELLINQYPEQGAKTNDCYSQLQDGVSLQFTPTVEDEGKFLVCRAENPKLPDASIEDRWKLKVHCKYRSNDG</sequence>
<reference evidence="3 4" key="1">
    <citation type="submission" date="2015-09" db="EMBL/GenBank/DDBJ databases">
        <title>Atta colombica WGS genome.</title>
        <authorList>
            <person name="Nygaard S."/>
            <person name="Hu H."/>
            <person name="Boomsma J."/>
            <person name="Zhang G."/>
        </authorList>
    </citation>
    <scope>NUCLEOTIDE SEQUENCE [LARGE SCALE GENOMIC DNA]</scope>
    <source>
        <strain evidence="3">Treedump-2</strain>
        <tissue evidence="3">Whole body</tissue>
    </source>
</reference>
<organism evidence="3 4">
    <name type="scientific">Atta colombica</name>
    <dbReference type="NCBI Taxonomy" id="520822"/>
    <lineage>
        <taxon>Eukaryota</taxon>
        <taxon>Metazoa</taxon>
        <taxon>Ecdysozoa</taxon>
        <taxon>Arthropoda</taxon>
        <taxon>Hexapoda</taxon>
        <taxon>Insecta</taxon>
        <taxon>Pterygota</taxon>
        <taxon>Neoptera</taxon>
        <taxon>Endopterygota</taxon>
        <taxon>Hymenoptera</taxon>
        <taxon>Apocrita</taxon>
        <taxon>Aculeata</taxon>
        <taxon>Formicoidea</taxon>
        <taxon>Formicidae</taxon>
        <taxon>Myrmicinae</taxon>
        <taxon>Atta</taxon>
    </lineage>
</organism>
<keyword evidence="4" id="KW-1185">Reference proteome</keyword>
<feature type="domain" description="CD80-like immunoglobulin C2-set" evidence="2">
    <location>
        <begin position="113"/>
        <end position="176"/>
    </location>
</feature>
<dbReference type="InterPro" id="IPR013783">
    <property type="entry name" value="Ig-like_fold"/>
</dbReference>
<dbReference type="InterPro" id="IPR013162">
    <property type="entry name" value="CD80_C2-set"/>
</dbReference>
<dbReference type="Gene3D" id="2.60.40.10">
    <property type="entry name" value="Immunoglobulins"/>
    <property type="match status" value="2"/>
</dbReference>
<proteinExistence type="predicted"/>
<dbReference type="Proteomes" id="UP000078540">
    <property type="component" value="Unassembled WGS sequence"/>
</dbReference>
<dbReference type="PANTHER" id="PTHR23278">
    <property type="entry name" value="SIDESTEP PROTEIN"/>
    <property type="match status" value="1"/>
</dbReference>
<gene>
    <name evidence="3" type="ORF">ALC53_09589</name>
</gene>
<dbReference type="PANTHER" id="PTHR23278:SF4">
    <property type="entry name" value="SIDESTEP, ISOFORM C"/>
    <property type="match status" value="1"/>
</dbReference>
<dbReference type="Pfam" id="PF08205">
    <property type="entry name" value="C2-set_2"/>
    <property type="match status" value="1"/>
</dbReference>
<dbReference type="STRING" id="520822.A0A195B6B9"/>
<accession>A0A195B6B9</accession>
<evidence type="ECO:0000313" key="4">
    <source>
        <dbReference type="Proteomes" id="UP000078540"/>
    </source>
</evidence>
<name>A0A195B6B9_9HYME</name>
<evidence type="ECO:0000313" key="3">
    <source>
        <dbReference type="EMBL" id="KYM80063.1"/>
    </source>
</evidence>
<evidence type="ECO:0000259" key="2">
    <source>
        <dbReference type="Pfam" id="PF08205"/>
    </source>
</evidence>
<protein>
    <recommendedName>
        <fullName evidence="2">CD80-like immunoglobulin C2-set domain-containing protein</fullName>
    </recommendedName>
</protein>
<evidence type="ECO:0000256" key="1">
    <source>
        <dbReference type="ARBA" id="ARBA00023157"/>
    </source>
</evidence>
<keyword evidence="1" id="KW-1015">Disulfide bond</keyword>
<dbReference type="AlphaFoldDB" id="A0A195B6B9"/>